<evidence type="ECO:0000313" key="1">
    <source>
        <dbReference type="EMBL" id="OCK88070.1"/>
    </source>
</evidence>
<dbReference type="Proteomes" id="UP000250078">
    <property type="component" value="Unassembled WGS sequence"/>
</dbReference>
<proteinExistence type="predicted"/>
<keyword evidence="2" id="KW-1185">Reference proteome</keyword>
<gene>
    <name evidence="1" type="ORF">K441DRAFT_590992</name>
</gene>
<name>A0ACC8ENY3_9PEZI</name>
<sequence>MRLLNSRTFKLETFQNVTETPPYAILSHRWEEEEVTFDDLQERDYSKGFLKVANCCKAAEQFGIFYIWIDTCCINQNSSSDLSESINSMFAWYRNARLCIAYLFDVAQGLNTPQTIRPTTGRLGGFNDSQWFSRGWTLQELIAPKEVWFYDKHWKLLGIRSRLASRISKITRIAEPVLQKHQLEELQSFSVSARLSWAAGRQTTRSEDRAYSLMGLFGVNMPTIYGEGLKAAFFRLQKEIFNAFPDHSVFAWESG</sequence>
<protein>
    <submittedName>
        <fullName evidence="1">HET-domain-containing protein</fullName>
    </submittedName>
</protein>
<accession>A0ACC8ENY3</accession>
<reference evidence="1 2" key="1">
    <citation type="journal article" date="2016" name="Nat. Commun.">
        <title>Ectomycorrhizal ecology is imprinted in the genome of the dominant symbiotic fungus Cenococcum geophilum.</title>
        <authorList>
            <consortium name="DOE Joint Genome Institute"/>
            <person name="Peter M."/>
            <person name="Kohler A."/>
            <person name="Ohm R.A."/>
            <person name="Kuo A."/>
            <person name="Krutzmann J."/>
            <person name="Morin E."/>
            <person name="Arend M."/>
            <person name="Barry K.W."/>
            <person name="Binder M."/>
            <person name="Choi C."/>
            <person name="Clum A."/>
            <person name="Copeland A."/>
            <person name="Grisel N."/>
            <person name="Haridas S."/>
            <person name="Kipfer T."/>
            <person name="LaButti K."/>
            <person name="Lindquist E."/>
            <person name="Lipzen A."/>
            <person name="Maire R."/>
            <person name="Meier B."/>
            <person name="Mihaltcheva S."/>
            <person name="Molinier V."/>
            <person name="Murat C."/>
            <person name="Poggeler S."/>
            <person name="Quandt C.A."/>
            <person name="Sperisen C."/>
            <person name="Tritt A."/>
            <person name="Tisserant E."/>
            <person name="Crous P.W."/>
            <person name="Henrissat B."/>
            <person name="Nehls U."/>
            <person name="Egli S."/>
            <person name="Spatafora J.W."/>
            <person name="Grigoriev I.V."/>
            <person name="Martin F.M."/>
        </authorList>
    </citation>
    <scope>NUCLEOTIDE SEQUENCE [LARGE SCALE GENOMIC DNA]</scope>
    <source>
        <strain evidence="1 2">1.58</strain>
    </source>
</reference>
<organism evidence="1 2">
    <name type="scientific">Cenococcum geophilum 1.58</name>
    <dbReference type="NCBI Taxonomy" id="794803"/>
    <lineage>
        <taxon>Eukaryota</taxon>
        <taxon>Fungi</taxon>
        <taxon>Dikarya</taxon>
        <taxon>Ascomycota</taxon>
        <taxon>Pezizomycotina</taxon>
        <taxon>Dothideomycetes</taxon>
        <taxon>Pleosporomycetidae</taxon>
        <taxon>Gloniales</taxon>
        <taxon>Gloniaceae</taxon>
        <taxon>Cenococcum</taxon>
    </lineage>
</organism>
<dbReference type="EMBL" id="KV748249">
    <property type="protein sequence ID" value="OCK88070.1"/>
    <property type="molecule type" value="Genomic_DNA"/>
</dbReference>
<evidence type="ECO:0000313" key="2">
    <source>
        <dbReference type="Proteomes" id="UP000250078"/>
    </source>
</evidence>